<comment type="subcellular location">
    <subcellularLocation>
        <location evidence="1">Cell envelope</location>
    </subcellularLocation>
</comment>
<evidence type="ECO:0000313" key="7">
    <source>
        <dbReference type="Proteomes" id="UP001568698"/>
    </source>
</evidence>
<dbReference type="Gene3D" id="2.40.50.100">
    <property type="match status" value="1"/>
</dbReference>
<evidence type="ECO:0000259" key="5">
    <source>
        <dbReference type="Pfam" id="PF25954"/>
    </source>
</evidence>
<organism evidence="6 7">
    <name type="scientific">Pseudodesulfovibrio karagichevae</name>
    <dbReference type="NCBI Taxonomy" id="3239305"/>
    <lineage>
        <taxon>Bacteria</taxon>
        <taxon>Pseudomonadati</taxon>
        <taxon>Thermodesulfobacteriota</taxon>
        <taxon>Desulfovibrionia</taxon>
        <taxon>Desulfovibrionales</taxon>
        <taxon>Desulfovibrionaceae</taxon>
    </lineage>
</organism>
<dbReference type="PANTHER" id="PTHR30386">
    <property type="entry name" value="MEMBRANE FUSION SUBUNIT OF EMRAB-TOLC MULTIDRUG EFFLUX PUMP"/>
    <property type="match status" value="1"/>
</dbReference>
<proteinExistence type="predicted"/>
<dbReference type="InterPro" id="IPR058625">
    <property type="entry name" value="MdtA-like_BSH"/>
</dbReference>
<dbReference type="InterPro" id="IPR058792">
    <property type="entry name" value="Beta-barrel_RND_2"/>
</dbReference>
<gene>
    <name evidence="6" type="ORF">AB6M95_00125</name>
</gene>
<keyword evidence="3" id="KW-1133">Transmembrane helix</keyword>
<keyword evidence="3" id="KW-0812">Transmembrane</keyword>
<reference evidence="6 7" key="1">
    <citation type="submission" date="2024-08" db="EMBL/GenBank/DDBJ databases">
        <title>Sulfate-reducing bacteria isolated from formation water of the oil field in Kazakhstan and description of Pseudodesulfovibrio sp.</title>
        <authorList>
            <person name="Bidzhieva S.K."/>
            <person name="Tourova T.P."/>
            <person name="Grouzdev D.S."/>
            <person name="Beletsky A.V."/>
            <person name="Sokolova D.S."/>
            <person name="Samigullina S.R."/>
            <person name="Poltaraus A.B."/>
            <person name="Avtukh A.N."/>
            <person name="Tereshina V.M."/>
            <person name="Zhaparov N.S."/>
            <person name="Mardanov A.V."/>
            <person name="Nazina T.N."/>
        </authorList>
    </citation>
    <scope>NUCLEOTIDE SEQUENCE [LARGE SCALE GENOMIC DNA]</scope>
    <source>
        <strain evidence="6 7">9FUS</strain>
    </source>
</reference>
<dbReference type="PANTHER" id="PTHR30386:SF19">
    <property type="entry name" value="MULTIDRUG EXPORT PROTEIN EMRA-RELATED"/>
    <property type="match status" value="1"/>
</dbReference>
<dbReference type="EMBL" id="JBGLYH010000001">
    <property type="protein sequence ID" value="MEZ7195139.1"/>
    <property type="molecule type" value="Genomic_DNA"/>
</dbReference>
<dbReference type="RefSeq" id="WP_371384694.1">
    <property type="nucleotide sequence ID" value="NZ_JBGLYH010000001.1"/>
</dbReference>
<protein>
    <submittedName>
        <fullName evidence="6">HlyD family secretion protein</fullName>
    </submittedName>
</protein>
<name>A0ABV4JWP2_9BACT</name>
<dbReference type="SUPFAM" id="SSF111369">
    <property type="entry name" value="HlyD-like secretion proteins"/>
    <property type="match status" value="3"/>
</dbReference>
<evidence type="ECO:0000259" key="4">
    <source>
        <dbReference type="Pfam" id="PF25917"/>
    </source>
</evidence>
<feature type="transmembrane region" description="Helical" evidence="3">
    <location>
        <begin position="31"/>
        <end position="50"/>
    </location>
</feature>
<evidence type="ECO:0000256" key="2">
    <source>
        <dbReference type="SAM" id="Coils"/>
    </source>
</evidence>
<keyword evidence="7" id="KW-1185">Reference proteome</keyword>
<dbReference type="Gene3D" id="2.40.30.170">
    <property type="match status" value="1"/>
</dbReference>
<comment type="caution">
    <text evidence="6">The sequence shown here is derived from an EMBL/GenBank/DDBJ whole genome shotgun (WGS) entry which is preliminary data.</text>
</comment>
<keyword evidence="3" id="KW-0472">Membrane</keyword>
<feature type="domain" description="Multidrug resistance protein MdtA-like barrel-sandwich hybrid" evidence="4">
    <location>
        <begin position="68"/>
        <end position="292"/>
    </location>
</feature>
<dbReference type="Gene3D" id="1.10.287.470">
    <property type="entry name" value="Helix hairpin bin"/>
    <property type="match status" value="2"/>
</dbReference>
<evidence type="ECO:0000313" key="6">
    <source>
        <dbReference type="EMBL" id="MEZ7195139.1"/>
    </source>
</evidence>
<dbReference type="Pfam" id="PF25954">
    <property type="entry name" value="Beta-barrel_RND_2"/>
    <property type="match status" value="1"/>
</dbReference>
<dbReference type="Pfam" id="PF25917">
    <property type="entry name" value="BSH_RND"/>
    <property type="match status" value="1"/>
</dbReference>
<evidence type="ECO:0000256" key="1">
    <source>
        <dbReference type="ARBA" id="ARBA00004196"/>
    </source>
</evidence>
<dbReference type="Proteomes" id="UP001568698">
    <property type="component" value="Unassembled WGS sequence"/>
</dbReference>
<evidence type="ECO:0000256" key="3">
    <source>
        <dbReference type="SAM" id="Phobius"/>
    </source>
</evidence>
<feature type="domain" description="CusB-like beta-barrel" evidence="5">
    <location>
        <begin position="296"/>
        <end position="335"/>
    </location>
</feature>
<dbReference type="PRINTS" id="PR01490">
    <property type="entry name" value="RTXTOXIND"/>
</dbReference>
<dbReference type="InterPro" id="IPR050739">
    <property type="entry name" value="MFP"/>
</dbReference>
<keyword evidence="2" id="KW-0175">Coiled coil</keyword>
<accession>A0ABV4JWP2</accession>
<feature type="coiled-coil region" evidence="2">
    <location>
        <begin position="108"/>
        <end position="142"/>
    </location>
</feature>
<sequence>MSNENASADSAVSRLKGLAAGRRSLKSRKTLLILGPVVLVLAVVLGYPLYLRLMSHESTDDAFVEAHVVSISPRVAGHVAEVPVHDNQWVEKGDLLVQVDQRTFEVALDVAKARLQSANAAMQEAEAEVAAARSLVAQRNAALSSNKSELDQARAGVDEFTAGHNRDENDFKRMDEMVEAGAVSRQEYDHARAQAAVSKAKLLSARRKIDTQSAQIRQAVASAQAARDGLLQAQAVVDKRGAEAREAEAEVRQAELDLSYTRITAPCAGFVTKKAVEPGAYVQEGQKLLSVVGHDVWVVANFKETQIAGMKPGQPVDIEVDAYPGVTFEGHVDSIQRGTGSRFTLLPPENATGNFIKVVQRVPVKIVLNHPNGEGGYLLAPGMSVVPSVNVAARAGNDRAPGAEPGRETAMQ</sequence>